<proteinExistence type="predicted"/>
<dbReference type="AlphaFoldDB" id="A0A4U9W3T9"/>
<dbReference type="EMBL" id="LR590484">
    <property type="protein sequence ID" value="VTR53350.1"/>
    <property type="molecule type" value="Genomic_DNA"/>
</dbReference>
<evidence type="ECO:0000313" key="4">
    <source>
        <dbReference type="Proteomes" id="UP001566204"/>
    </source>
</evidence>
<evidence type="ECO:0000313" key="2">
    <source>
        <dbReference type="EMBL" id="VTR53350.1"/>
    </source>
</evidence>
<dbReference type="Pfam" id="PF02597">
    <property type="entry name" value="ThiS"/>
    <property type="match status" value="1"/>
</dbReference>
<dbReference type="Gene3D" id="3.10.20.30">
    <property type="match status" value="1"/>
</dbReference>
<dbReference type="EMBL" id="JBEOQB010000002">
    <property type="protein sequence ID" value="MEZ0451209.1"/>
    <property type="molecule type" value="Genomic_DNA"/>
</dbReference>
<dbReference type="STRING" id="1123265.GCA_000686625_00144"/>
<reference evidence="1 4" key="2">
    <citation type="submission" date="2024-06" db="EMBL/GenBank/DDBJ databases">
        <title>Soil Sphingobacterium thalpophilum.</title>
        <authorList>
            <person name="Yang J."/>
            <person name="Li J."/>
        </authorList>
    </citation>
    <scope>NUCLEOTIDE SEQUENCE [LARGE SCALE GENOMIC DNA]</scope>
    <source>
        <strain evidence="1 4">22g91tb</strain>
    </source>
</reference>
<gene>
    <name evidence="1" type="primary">thiS</name>
    <name evidence="1" type="ORF">ABTW24_06355</name>
    <name evidence="2" type="ORF">NCTC11429_04806</name>
</gene>
<dbReference type="PANTHER" id="PTHR34472:SF1">
    <property type="entry name" value="SULFUR CARRIER PROTEIN THIS"/>
    <property type="match status" value="1"/>
</dbReference>
<dbReference type="Proteomes" id="UP000308196">
    <property type="component" value="Chromosome"/>
</dbReference>
<organism evidence="2 3">
    <name type="scientific">Sphingobacterium thalpophilum</name>
    <dbReference type="NCBI Taxonomy" id="259"/>
    <lineage>
        <taxon>Bacteria</taxon>
        <taxon>Pseudomonadati</taxon>
        <taxon>Bacteroidota</taxon>
        <taxon>Sphingobacteriia</taxon>
        <taxon>Sphingobacteriales</taxon>
        <taxon>Sphingobacteriaceae</taxon>
        <taxon>Sphingobacterium</taxon>
    </lineage>
</organism>
<dbReference type="NCBIfam" id="TIGR01683">
    <property type="entry name" value="thiS"/>
    <property type="match status" value="1"/>
</dbReference>
<name>A0A4U9W3T9_9SPHI</name>
<dbReference type="KEGG" id="stha:NCTC11429_04806"/>
<evidence type="ECO:0000313" key="1">
    <source>
        <dbReference type="EMBL" id="MEZ0451209.1"/>
    </source>
</evidence>
<dbReference type="Proteomes" id="UP001566204">
    <property type="component" value="Unassembled WGS sequence"/>
</dbReference>
<accession>A0A4U9W3T9</accession>
<dbReference type="InterPro" id="IPR003749">
    <property type="entry name" value="ThiS/MoaD-like"/>
</dbReference>
<sequence>MELTINHQTRFFDPAPHSLEELLQAELADKTQGVAVAVNNRVVPQHIWASTPLKANDQILLITATQGG</sequence>
<evidence type="ECO:0000313" key="3">
    <source>
        <dbReference type="Proteomes" id="UP000308196"/>
    </source>
</evidence>
<dbReference type="InterPro" id="IPR012675">
    <property type="entry name" value="Beta-grasp_dom_sf"/>
</dbReference>
<dbReference type="PANTHER" id="PTHR34472">
    <property type="entry name" value="SULFUR CARRIER PROTEIN THIS"/>
    <property type="match status" value="1"/>
</dbReference>
<dbReference type="SUPFAM" id="SSF54285">
    <property type="entry name" value="MoaD/ThiS"/>
    <property type="match status" value="1"/>
</dbReference>
<reference evidence="2 3" key="1">
    <citation type="submission" date="2019-05" db="EMBL/GenBank/DDBJ databases">
        <authorList>
            <consortium name="Pathogen Informatics"/>
        </authorList>
    </citation>
    <scope>NUCLEOTIDE SEQUENCE [LARGE SCALE GENOMIC DNA]</scope>
    <source>
        <strain evidence="2 3">NCTC11429</strain>
    </source>
</reference>
<dbReference type="InterPro" id="IPR010035">
    <property type="entry name" value="Thi_S"/>
</dbReference>
<dbReference type="InterPro" id="IPR016155">
    <property type="entry name" value="Mopterin_synth/thiamin_S_b"/>
</dbReference>
<protein>
    <submittedName>
        <fullName evidence="2">Sulfur carrier protein ThiS</fullName>
    </submittedName>
</protein>
<dbReference type="RefSeq" id="WP_028068300.1">
    <property type="nucleotide sequence ID" value="NZ_CP141191.1"/>
</dbReference>
<dbReference type="GeneID" id="78465373"/>
<keyword evidence="4" id="KW-1185">Reference proteome</keyword>